<dbReference type="Proteomes" id="UP000315344">
    <property type="component" value="Unassembled WGS sequence"/>
</dbReference>
<evidence type="ECO:0000259" key="4">
    <source>
        <dbReference type="PROSITE" id="PS50887"/>
    </source>
</evidence>
<dbReference type="GO" id="GO:0005886">
    <property type="term" value="C:plasma membrane"/>
    <property type="evidence" value="ECO:0007669"/>
    <property type="project" value="TreeGrafter"/>
</dbReference>
<feature type="domain" description="GGDEF" evidence="4">
    <location>
        <begin position="299"/>
        <end position="440"/>
    </location>
</feature>
<gene>
    <name evidence="5" type="ORF">DI616_08005</name>
</gene>
<evidence type="ECO:0000313" key="6">
    <source>
        <dbReference type="Proteomes" id="UP000315344"/>
    </source>
</evidence>
<dbReference type="SUPFAM" id="SSF52172">
    <property type="entry name" value="CheY-like"/>
    <property type="match status" value="1"/>
</dbReference>
<dbReference type="Gene3D" id="3.30.70.270">
    <property type="match status" value="1"/>
</dbReference>
<comment type="caution">
    <text evidence="5">The sequence shown here is derived from an EMBL/GenBank/DDBJ whole genome shotgun (WGS) entry which is preliminary data.</text>
</comment>
<dbReference type="AlphaFoldDB" id="A0A533I873"/>
<accession>A0A533I873</accession>
<evidence type="ECO:0000259" key="3">
    <source>
        <dbReference type="PROSITE" id="PS50110"/>
    </source>
</evidence>
<dbReference type="PANTHER" id="PTHR45138:SF24">
    <property type="entry name" value="DIGUANYLATE CYCLASE DGCC-RELATED"/>
    <property type="match status" value="1"/>
</dbReference>
<dbReference type="GO" id="GO:1902201">
    <property type="term" value="P:negative regulation of bacterial-type flagellum-dependent cell motility"/>
    <property type="evidence" value="ECO:0007669"/>
    <property type="project" value="TreeGrafter"/>
</dbReference>
<name>A0A533I873_PARDE</name>
<evidence type="ECO:0000256" key="1">
    <source>
        <dbReference type="ARBA" id="ARBA00012528"/>
    </source>
</evidence>
<reference evidence="5 6" key="1">
    <citation type="journal article" date="2017" name="Nat. Commun.">
        <title>In situ click chemistry generation of cyclooxygenase-2 inhibitors.</title>
        <authorList>
            <person name="Bhardwaj A."/>
            <person name="Kaur J."/>
            <person name="Wuest M."/>
            <person name="Wuest F."/>
        </authorList>
    </citation>
    <scope>NUCLEOTIDE SEQUENCE [LARGE SCALE GENOMIC DNA]</scope>
    <source>
        <strain evidence="5">S2_012_000_R3_94</strain>
    </source>
</reference>
<dbReference type="SMART" id="SM00448">
    <property type="entry name" value="REC"/>
    <property type="match status" value="1"/>
</dbReference>
<feature type="domain" description="Response regulatory" evidence="3">
    <location>
        <begin position="4"/>
        <end position="111"/>
    </location>
</feature>
<protein>
    <recommendedName>
        <fullName evidence="1">diguanylate cyclase</fullName>
        <ecNumber evidence="1">2.7.7.65</ecNumber>
    </recommendedName>
</protein>
<evidence type="ECO:0000313" key="5">
    <source>
        <dbReference type="EMBL" id="TKW67005.1"/>
    </source>
</evidence>
<dbReference type="SUPFAM" id="SSF55073">
    <property type="entry name" value="Nucleotide cyclase"/>
    <property type="match status" value="1"/>
</dbReference>
<dbReference type="Gene3D" id="3.40.50.2300">
    <property type="match status" value="1"/>
</dbReference>
<dbReference type="GO" id="GO:0043709">
    <property type="term" value="P:cell adhesion involved in single-species biofilm formation"/>
    <property type="evidence" value="ECO:0007669"/>
    <property type="project" value="TreeGrafter"/>
</dbReference>
<dbReference type="NCBIfam" id="TIGR00254">
    <property type="entry name" value="GGDEF"/>
    <property type="match status" value="1"/>
</dbReference>
<comment type="caution">
    <text evidence="2">Lacks conserved residue(s) required for the propagation of feature annotation.</text>
</comment>
<dbReference type="InterPro" id="IPR011006">
    <property type="entry name" value="CheY-like_superfamily"/>
</dbReference>
<dbReference type="EC" id="2.7.7.65" evidence="1"/>
<dbReference type="InterPro" id="IPR029787">
    <property type="entry name" value="Nucleotide_cyclase"/>
</dbReference>
<dbReference type="InterPro" id="IPR050469">
    <property type="entry name" value="Diguanylate_Cyclase"/>
</dbReference>
<dbReference type="CDD" id="cd00156">
    <property type="entry name" value="REC"/>
    <property type="match status" value="1"/>
</dbReference>
<dbReference type="GO" id="GO:0000160">
    <property type="term" value="P:phosphorelay signal transduction system"/>
    <property type="evidence" value="ECO:0007669"/>
    <property type="project" value="InterPro"/>
</dbReference>
<evidence type="ECO:0000256" key="2">
    <source>
        <dbReference type="PROSITE-ProRule" id="PRU00169"/>
    </source>
</evidence>
<dbReference type="PROSITE" id="PS50887">
    <property type="entry name" value="GGDEF"/>
    <property type="match status" value="1"/>
</dbReference>
<dbReference type="InterPro" id="IPR043128">
    <property type="entry name" value="Rev_trsase/Diguanyl_cyclase"/>
</dbReference>
<dbReference type="SMART" id="SM00267">
    <property type="entry name" value="GGDEF"/>
    <property type="match status" value="1"/>
</dbReference>
<dbReference type="EMBL" id="VAFL01000005">
    <property type="protein sequence ID" value="TKW67005.1"/>
    <property type="molecule type" value="Genomic_DNA"/>
</dbReference>
<dbReference type="InterPro" id="IPR000160">
    <property type="entry name" value="GGDEF_dom"/>
</dbReference>
<dbReference type="PROSITE" id="PS50110">
    <property type="entry name" value="RESPONSE_REGULATORY"/>
    <property type="match status" value="1"/>
</dbReference>
<dbReference type="GO" id="GO:0052621">
    <property type="term" value="F:diguanylate cyclase activity"/>
    <property type="evidence" value="ECO:0007669"/>
    <property type="project" value="UniProtKB-EC"/>
</dbReference>
<organism evidence="5 6">
    <name type="scientific">Paracoccus denitrificans</name>
    <dbReference type="NCBI Taxonomy" id="266"/>
    <lineage>
        <taxon>Bacteria</taxon>
        <taxon>Pseudomonadati</taxon>
        <taxon>Pseudomonadota</taxon>
        <taxon>Alphaproteobacteria</taxon>
        <taxon>Rhodobacterales</taxon>
        <taxon>Paracoccaceae</taxon>
        <taxon>Paracoccus</taxon>
    </lineage>
</organism>
<sequence>MLGRMLVIDNDAASRFAMKARLGAANHQVVTARDVAEALLTCSGVSAVLLRNSDPLALVREIATLKRRLDVPVIVICDAVQRQAAFRAGAEYVLDRECHDSVLRARLRNWLTRPVEVEPGFAEPAAEFVPPDQIALLTDDAALSSEWRCAVQAATGRRLQILSSRALRERLPAKLAAVVVDGGHSGNGLQHLADLRARLTAEGRGTALALLQRRKLADEETRALEIGATEVLPAILSEAQHRAELAARLGVLLRNGLEEEQRHSNTRLARRLAAVDPLTGLANRRRINVDLSAAAASGAGFSVLMIDIDRFKTINDTHGHAAGDTVLSAVARILADEVGMAGRVGRYGGEEFLVLLSGFDETDAISLAERLRYRVSHCSVPVEGLQGRADLGVSISIGVAASDWDAGGYGRAADEILRQADAALLAAKVAGRNLVMLSRQKRAA</sequence>
<proteinExistence type="predicted"/>
<dbReference type="Pfam" id="PF00990">
    <property type="entry name" value="GGDEF"/>
    <property type="match status" value="1"/>
</dbReference>
<dbReference type="CDD" id="cd01949">
    <property type="entry name" value="GGDEF"/>
    <property type="match status" value="1"/>
</dbReference>
<dbReference type="PANTHER" id="PTHR45138">
    <property type="entry name" value="REGULATORY COMPONENTS OF SENSORY TRANSDUCTION SYSTEM"/>
    <property type="match status" value="1"/>
</dbReference>
<dbReference type="FunFam" id="3.30.70.270:FF:000001">
    <property type="entry name" value="Diguanylate cyclase domain protein"/>
    <property type="match status" value="1"/>
</dbReference>
<dbReference type="InterPro" id="IPR001789">
    <property type="entry name" value="Sig_transdc_resp-reg_receiver"/>
</dbReference>